<reference evidence="1 2" key="1">
    <citation type="submission" date="2017-11" db="EMBL/GenBank/DDBJ databases">
        <title>De-novo sequencing of pomegranate (Punica granatum L.) genome.</title>
        <authorList>
            <person name="Akparov Z."/>
            <person name="Amiraslanov A."/>
            <person name="Hajiyeva S."/>
            <person name="Abbasov M."/>
            <person name="Kaur K."/>
            <person name="Hamwieh A."/>
            <person name="Solovyev V."/>
            <person name="Salamov A."/>
            <person name="Braich B."/>
            <person name="Kosarev P."/>
            <person name="Mahmoud A."/>
            <person name="Hajiyev E."/>
            <person name="Babayeva S."/>
            <person name="Izzatullayeva V."/>
            <person name="Mammadov A."/>
            <person name="Mammadov A."/>
            <person name="Sharifova S."/>
            <person name="Ojaghi J."/>
            <person name="Eynullazada K."/>
            <person name="Bayramov B."/>
            <person name="Abdulazimova A."/>
            <person name="Shahmuradov I."/>
        </authorList>
    </citation>
    <scope>NUCLEOTIDE SEQUENCE [LARGE SCALE GENOMIC DNA]</scope>
    <source>
        <strain evidence="2">cv. AG2017</strain>
        <tissue evidence="1">Leaf</tissue>
    </source>
</reference>
<evidence type="ECO:0000313" key="1">
    <source>
        <dbReference type="EMBL" id="PKI26466.1"/>
    </source>
</evidence>
<gene>
    <name evidence="1" type="ORF">CRG98_048845</name>
</gene>
<keyword evidence="2" id="KW-1185">Reference proteome</keyword>
<organism evidence="1 2">
    <name type="scientific">Punica granatum</name>
    <name type="common">Pomegranate</name>
    <dbReference type="NCBI Taxonomy" id="22663"/>
    <lineage>
        <taxon>Eukaryota</taxon>
        <taxon>Viridiplantae</taxon>
        <taxon>Streptophyta</taxon>
        <taxon>Embryophyta</taxon>
        <taxon>Tracheophyta</taxon>
        <taxon>Spermatophyta</taxon>
        <taxon>Magnoliopsida</taxon>
        <taxon>eudicotyledons</taxon>
        <taxon>Gunneridae</taxon>
        <taxon>Pentapetalae</taxon>
        <taxon>rosids</taxon>
        <taxon>malvids</taxon>
        <taxon>Myrtales</taxon>
        <taxon>Lythraceae</taxon>
        <taxon>Punica</taxon>
    </lineage>
</organism>
<accession>A0A2I0HGF7</accession>
<dbReference type="Proteomes" id="UP000233551">
    <property type="component" value="Unassembled WGS sequence"/>
</dbReference>
<dbReference type="AlphaFoldDB" id="A0A2I0HGF7"/>
<feature type="non-terminal residue" evidence="1">
    <location>
        <position position="29"/>
    </location>
</feature>
<protein>
    <submittedName>
        <fullName evidence="1">Uncharacterized protein</fullName>
    </submittedName>
</protein>
<dbReference type="EMBL" id="PGOL01027040">
    <property type="protein sequence ID" value="PKI26466.1"/>
    <property type="molecule type" value="Genomic_DNA"/>
</dbReference>
<sequence length="29" mass="3242">MTAFGVVVELSEVMRLHGLLQEVLSLQNK</sequence>
<evidence type="ECO:0000313" key="2">
    <source>
        <dbReference type="Proteomes" id="UP000233551"/>
    </source>
</evidence>
<name>A0A2I0HGF7_PUNGR</name>
<comment type="caution">
    <text evidence="1">The sequence shown here is derived from an EMBL/GenBank/DDBJ whole genome shotgun (WGS) entry which is preliminary data.</text>
</comment>
<proteinExistence type="predicted"/>